<proteinExistence type="predicted"/>
<dbReference type="GeneID" id="88185345"/>
<feature type="transmembrane region" description="Helical" evidence="1">
    <location>
        <begin position="82"/>
        <end position="104"/>
    </location>
</feature>
<evidence type="ECO:0000259" key="2">
    <source>
        <dbReference type="Pfam" id="PF07331"/>
    </source>
</evidence>
<evidence type="ECO:0000313" key="4">
    <source>
        <dbReference type="Proteomes" id="UP000002424"/>
    </source>
</evidence>
<name>C1DFC6_AZOVD</name>
<feature type="transmembrane region" description="Helical" evidence="1">
    <location>
        <begin position="40"/>
        <end position="61"/>
    </location>
</feature>
<dbReference type="Proteomes" id="UP000002424">
    <property type="component" value="Chromosome"/>
</dbReference>
<keyword evidence="1" id="KW-1133">Transmembrane helix</keyword>
<evidence type="ECO:0000256" key="1">
    <source>
        <dbReference type="SAM" id="Phobius"/>
    </source>
</evidence>
<accession>C1DFC6</accession>
<dbReference type="EMBL" id="CP001157">
    <property type="protein sequence ID" value="ACO78329.1"/>
    <property type="molecule type" value="Genomic_DNA"/>
</dbReference>
<dbReference type="STRING" id="322710.Avin_21280"/>
<dbReference type="KEGG" id="avn:Avin_21280"/>
<reference evidence="3 4" key="1">
    <citation type="journal article" date="2009" name="J. Bacteriol.">
        <title>Genome sequence of Azotobacter vinelandii, an obligate aerobe specialized to support diverse anaerobic metabolic processes.</title>
        <authorList>
            <person name="Setubal J.C."/>
            <person name="dos Santos P."/>
            <person name="Goldman B.S."/>
            <person name="Ertesvag H."/>
            <person name="Espin G."/>
            <person name="Rubio L.M."/>
            <person name="Valla S."/>
            <person name="Almeida N.F."/>
            <person name="Balasubramanian D."/>
            <person name="Cromes L."/>
            <person name="Curatti L."/>
            <person name="Du Z."/>
            <person name="Godsy E."/>
            <person name="Goodner B."/>
            <person name="Hellner-Burris K."/>
            <person name="Hernandez J.A."/>
            <person name="Houmiel K."/>
            <person name="Imperial J."/>
            <person name="Kennedy C."/>
            <person name="Larson T.J."/>
            <person name="Latreille P."/>
            <person name="Ligon L.S."/>
            <person name="Lu J."/>
            <person name="Maerk M."/>
            <person name="Miller N.M."/>
            <person name="Norton S."/>
            <person name="O'Carroll I.P."/>
            <person name="Paulsen I."/>
            <person name="Raulfs E.C."/>
            <person name="Roemer R."/>
            <person name="Rosser J."/>
            <person name="Segura D."/>
            <person name="Slater S."/>
            <person name="Stricklin S.L."/>
            <person name="Studholme D.J."/>
            <person name="Sun J."/>
            <person name="Viana C.J."/>
            <person name="Wallin E."/>
            <person name="Wang B."/>
            <person name="Wheeler C."/>
            <person name="Zhu H."/>
            <person name="Dean D.R."/>
            <person name="Dixon R."/>
            <person name="Wood D."/>
        </authorList>
    </citation>
    <scope>NUCLEOTIDE SEQUENCE [LARGE SCALE GENOMIC DNA]</scope>
    <source>
        <strain evidence="4">DJ / ATCC BAA-1303</strain>
    </source>
</reference>
<dbReference type="eggNOG" id="ENOG502ZU9N">
    <property type="taxonomic scope" value="Bacteria"/>
</dbReference>
<dbReference type="InterPro" id="IPR009936">
    <property type="entry name" value="DUF1468"/>
</dbReference>
<dbReference type="Pfam" id="PF07331">
    <property type="entry name" value="TctB"/>
    <property type="match status" value="1"/>
</dbReference>
<feature type="domain" description="DUF1468" evidence="2">
    <location>
        <begin position="12"/>
        <end position="148"/>
    </location>
</feature>
<keyword evidence="1" id="KW-0812">Transmembrane</keyword>
<dbReference type="HOGENOM" id="CLU_108885_1_0_6"/>
<dbReference type="AlphaFoldDB" id="C1DFC6"/>
<dbReference type="EnsemblBacteria" id="ACO78329">
    <property type="protein sequence ID" value="ACO78329"/>
    <property type="gene ID" value="Avin_21280"/>
</dbReference>
<keyword evidence="4" id="KW-1185">Reference proteome</keyword>
<sequence length="152" mass="15331">MPLGIIDNRDAVAGALFLAAGLAGSALATAYPLGSAMRMGPGYFPLLLGIALAVLGAVLLLRSLRLGAGRETLRGSLSWRPAAFVGAGVIAFALLAQEQGLLLATLTLTLLSGLARRGARLAELLGLGAALSAFGVAVFSFGLGLPLPILPR</sequence>
<organism evidence="3 4">
    <name type="scientific">Azotobacter vinelandii (strain DJ / ATCC BAA-1303)</name>
    <dbReference type="NCBI Taxonomy" id="322710"/>
    <lineage>
        <taxon>Bacteria</taxon>
        <taxon>Pseudomonadati</taxon>
        <taxon>Pseudomonadota</taxon>
        <taxon>Gammaproteobacteria</taxon>
        <taxon>Pseudomonadales</taxon>
        <taxon>Pseudomonadaceae</taxon>
        <taxon>Azotobacter</taxon>
    </lineage>
</organism>
<gene>
    <name evidence="3" type="ordered locus">Avin_21280</name>
</gene>
<protein>
    <recommendedName>
        <fullName evidence="2">DUF1468 domain-containing protein</fullName>
    </recommendedName>
</protein>
<evidence type="ECO:0000313" key="3">
    <source>
        <dbReference type="EMBL" id="ACO78329.1"/>
    </source>
</evidence>
<feature type="transmembrane region" description="Helical" evidence="1">
    <location>
        <begin position="124"/>
        <end position="150"/>
    </location>
</feature>
<keyword evidence="1" id="KW-0472">Membrane</keyword>
<dbReference type="RefSeq" id="WP_012700732.1">
    <property type="nucleotide sequence ID" value="NC_012560.1"/>
</dbReference>